<dbReference type="KEGG" id="lpav:PLANPX_0828"/>
<feature type="chain" id="PRO_5024869340" evidence="7">
    <location>
        <begin position="30"/>
        <end position="892"/>
    </location>
</feature>
<dbReference type="InterPro" id="IPR036439">
    <property type="entry name" value="Dockerin_dom_sf"/>
</dbReference>
<evidence type="ECO:0000256" key="7">
    <source>
        <dbReference type="SAM" id="SignalP"/>
    </source>
</evidence>
<keyword evidence="7" id="KW-0732">Signal</keyword>
<dbReference type="InterPro" id="IPR036188">
    <property type="entry name" value="FAD/NAD-bd_sf"/>
</dbReference>
<dbReference type="GO" id="GO:0000272">
    <property type="term" value="P:polysaccharide catabolic process"/>
    <property type="evidence" value="ECO:0007669"/>
    <property type="project" value="InterPro"/>
</dbReference>
<protein>
    <submittedName>
        <fullName evidence="8">Putative secreted protein-putative xanthan lyase related</fullName>
    </submittedName>
</protein>
<evidence type="ECO:0000256" key="2">
    <source>
        <dbReference type="ARBA" id="ARBA00022723"/>
    </source>
</evidence>
<keyword evidence="2" id="KW-0479">Metal-binding</keyword>
<dbReference type="InterPro" id="IPR018247">
    <property type="entry name" value="EF_Hand_1_Ca_BS"/>
</dbReference>
<evidence type="ECO:0000256" key="1">
    <source>
        <dbReference type="ARBA" id="ARBA00022485"/>
    </source>
</evidence>
<reference evidence="9" key="1">
    <citation type="submission" date="2019-10" db="EMBL/GenBank/DDBJ databases">
        <title>Lacipirellula parvula gen. nov., sp. nov., representing a lineage of planctomycetes widespread in freshwater anoxic habitats, and description of the family Lacipirellulaceae.</title>
        <authorList>
            <person name="Dedysh S.N."/>
            <person name="Kulichevskaya I.S."/>
            <person name="Beletsky A.V."/>
            <person name="Rakitin A.L."/>
            <person name="Mardanov A.V."/>
            <person name="Ivanova A.A."/>
            <person name="Saltykova V.X."/>
            <person name="Rijpstra W.I.C."/>
            <person name="Sinninghe Damste J.S."/>
            <person name="Ravin N.V."/>
        </authorList>
    </citation>
    <scope>NUCLEOTIDE SEQUENCE [LARGE SCALE GENOMIC DNA]</scope>
    <source>
        <strain evidence="9">PX69</strain>
    </source>
</reference>
<organism evidence="8 9">
    <name type="scientific">Lacipirellula parvula</name>
    <dbReference type="NCBI Taxonomy" id="2650471"/>
    <lineage>
        <taxon>Bacteria</taxon>
        <taxon>Pseudomonadati</taxon>
        <taxon>Planctomycetota</taxon>
        <taxon>Planctomycetia</taxon>
        <taxon>Pirellulales</taxon>
        <taxon>Lacipirellulaceae</taxon>
        <taxon>Lacipirellula</taxon>
    </lineage>
</organism>
<accession>A0A5K7XA75</accession>
<evidence type="ECO:0000256" key="3">
    <source>
        <dbReference type="ARBA" id="ARBA00022946"/>
    </source>
</evidence>
<sequence length="892" mass="95172">MPRIALQYYLLAALALTLACLAEQSPAQAPQEYDVVVYGGTSAAVTAAIEVARMGKSVVIVSPDHHLGGMTSNGLGWTDIGDRDTIGGLSREFYQRIYEHYLEADAWTTESRQTYINRSSLDPDNARQMMFTFEPKVAKQVFEEMVAEANVPVAAGRLDRSSGGVTMANGRIASIRTEGGAVYSGKAFIDATYEGDLFAAAGVSYEIGREANAKFGETLNGVQVARSTKNQLPAGIDPYIVKGDPASGLLPGVNPNAGGVDGSADNRLQTYNYRMVLTNKPENRVAIAKPANYDAANYELLFRAIEAGQTGGFFKLDAMPNNKTDSNNTGGFSTDFIGGNYDLARNVNYAEADYATREAMNAAHRDFQLGLIWSLQNSPRVPANIRNNWAMWGLPADEFTDNNNWPSQLYVREARRLVGELTIDQTHVDQEDGIYSDSVGMGGYNMDSHHVQRIVGPDGFVMNEGDVQVSPAKGPYPISYRAMVAKQGEADNLIVPVALSATHIAYGSIRMEPVFMTLGQSAGAAAVLLGDHAVAARDVPYALLRSRMIREEQILGAAYKSPDAGISLNFGAVVANNANSPGHALGGIPGENWNLISGDVAGGIVNSRGEQTAVAVNLGKSAPDAQSIDWNAGGFGTILKGTSFNTGLYAGNASSAMFVNDGKDSRVDLGVRVSGLTEGIYDAFVTAKNTNAQLLEQYNVYALAVDADSGATAYGDVTPILLSHGIDVAWRHRESVVAETIKIGANQDLVIVVEGLTAGEMRGFVNTLEIVKLAGPLSADVNRDGLVDLDDFHLIRANFLNNVSLGVSGDANSDGRVDHRDFFFWRSAYLAGGGSLAALNGVTVPEPSLAAELLVFAPLLSHLWSTTRSGQPATREIVGCSEHSRPATTVAR</sequence>
<keyword evidence="6" id="KW-0411">Iron-sulfur</keyword>
<dbReference type="EMBL" id="AP021861">
    <property type="protein sequence ID" value="BBO31216.1"/>
    <property type="molecule type" value="Genomic_DNA"/>
</dbReference>
<dbReference type="PANTHER" id="PTHR43498:SF1">
    <property type="entry name" value="COB--COM HETERODISULFIDE REDUCTASE IRON-SULFUR SUBUNIT A"/>
    <property type="match status" value="1"/>
</dbReference>
<keyword evidence="1" id="KW-0004">4Fe-4S</keyword>
<name>A0A5K7XA75_9BACT</name>
<dbReference type="Gene3D" id="1.10.1330.10">
    <property type="entry name" value="Dockerin domain"/>
    <property type="match status" value="1"/>
</dbReference>
<dbReference type="GO" id="GO:0046872">
    <property type="term" value="F:metal ion binding"/>
    <property type="evidence" value="ECO:0007669"/>
    <property type="project" value="UniProtKB-KW"/>
</dbReference>
<evidence type="ECO:0000313" key="8">
    <source>
        <dbReference type="EMBL" id="BBO31216.1"/>
    </source>
</evidence>
<evidence type="ECO:0000256" key="4">
    <source>
        <dbReference type="ARBA" id="ARBA00023002"/>
    </source>
</evidence>
<keyword evidence="8" id="KW-0456">Lyase</keyword>
<proteinExistence type="predicted"/>
<dbReference type="AlphaFoldDB" id="A0A5K7XA75"/>
<dbReference type="Proteomes" id="UP000326837">
    <property type="component" value="Chromosome"/>
</dbReference>
<dbReference type="SUPFAM" id="SSF51905">
    <property type="entry name" value="FAD/NAD(P)-binding domain"/>
    <property type="match status" value="1"/>
</dbReference>
<dbReference type="Pfam" id="PF12831">
    <property type="entry name" value="FAD_oxidored"/>
    <property type="match status" value="1"/>
</dbReference>
<evidence type="ECO:0000256" key="5">
    <source>
        <dbReference type="ARBA" id="ARBA00023004"/>
    </source>
</evidence>
<keyword evidence="3" id="KW-0809">Transit peptide</keyword>
<dbReference type="GO" id="GO:0051539">
    <property type="term" value="F:4 iron, 4 sulfur cluster binding"/>
    <property type="evidence" value="ECO:0007669"/>
    <property type="project" value="UniProtKB-KW"/>
</dbReference>
<dbReference type="InterPro" id="IPR039650">
    <property type="entry name" value="HdrA-like"/>
</dbReference>
<keyword evidence="9" id="KW-1185">Reference proteome</keyword>
<dbReference type="Gene3D" id="3.50.50.60">
    <property type="entry name" value="FAD/NAD(P)-binding domain"/>
    <property type="match status" value="1"/>
</dbReference>
<dbReference type="PROSITE" id="PS00018">
    <property type="entry name" value="EF_HAND_1"/>
    <property type="match status" value="1"/>
</dbReference>
<dbReference type="PROSITE" id="PS51257">
    <property type="entry name" value="PROKAR_LIPOPROTEIN"/>
    <property type="match status" value="1"/>
</dbReference>
<keyword evidence="5" id="KW-0408">Iron</keyword>
<dbReference type="GO" id="GO:0016829">
    <property type="term" value="F:lyase activity"/>
    <property type="evidence" value="ECO:0007669"/>
    <property type="project" value="UniProtKB-KW"/>
</dbReference>
<gene>
    <name evidence="8" type="ORF">PLANPX_0828</name>
</gene>
<dbReference type="RefSeq" id="WP_152097397.1">
    <property type="nucleotide sequence ID" value="NZ_AP021861.1"/>
</dbReference>
<dbReference type="GO" id="GO:0016491">
    <property type="term" value="F:oxidoreductase activity"/>
    <property type="evidence" value="ECO:0007669"/>
    <property type="project" value="UniProtKB-KW"/>
</dbReference>
<evidence type="ECO:0000256" key="6">
    <source>
        <dbReference type="ARBA" id="ARBA00023014"/>
    </source>
</evidence>
<keyword evidence="4" id="KW-0560">Oxidoreductase</keyword>
<feature type="signal peptide" evidence="7">
    <location>
        <begin position="1"/>
        <end position="29"/>
    </location>
</feature>
<dbReference type="PANTHER" id="PTHR43498">
    <property type="entry name" value="FERREDOXIN:COB-COM HETERODISULFIDE REDUCTASE SUBUNIT A"/>
    <property type="match status" value="1"/>
</dbReference>
<evidence type="ECO:0000313" key="9">
    <source>
        <dbReference type="Proteomes" id="UP000326837"/>
    </source>
</evidence>